<keyword evidence="3 8" id="KW-0547">Nucleotide-binding</keyword>
<dbReference type="SMART" id="SM00962">
    <property type="entry name" value="SRP54"/>
    <property type="match status" value="1"/>
</dbReference>
<name>D3S0Y2_FERPA</name>
<dbReference type="GO" id="GO:0005886">
    <property type="term" value="C:plasma membrane"/>
    <property type="evidence" value="ECO:0007669"/>
    <property type="project" value="UniProtKB-SubCell"/>
</dbReference>
<keyword evidence="5 8" id="KW-0342">GTP-binding</keyword>
<dbReference type="KEGG" id="fpl:Ferp_0026"/>
<comment type="catalytic activity">
    <reaction evidence="8">
        <text>GTP + H2O = GDP + phosphate + H(+)</text>
        <dbReference type="Rhea" id="RHEA:19669"/>
        <dbReference type="ChEBI" id="CHEBI:15377"/>
        <dbReference type="ChEBI" id="CHEBI:15378"/>
        <dbReference type="ChEBI" id="CHEBI:37565"/>
        <dbReference type="ChEBI" id="CHEBI:43474"/>
        <dbReference type="ChEBI" id="CHEBI:58189"/>
        <dbReference type="EC" id="3.6.5.4"/>
    </reaction>
</comment>
<dbReference type="EMBL" id="CP001899">
    <property type="protein sequence ID" value="ADC64218.1"/>
    <property type="molecule type" value="Genomic_DNA"/>
</dbReference>
<comment type="function">
    <text evidence="8">Involved in targeting and insertion of nascent membrane proteins into the cytoplasmic membrane. Acts as a receptor for the complex formed by the signal recognition particle (SRP) and the ribosome-nascent chain (RNC).</text>
</comment>
<evidence type="ECO:0000256" key="1">
    <source>
        <dbReference type="ARBA" id="ARBA00022475"/>
    </source>
</evidence>
<evidence type="ECO:0000313" key="10">
    <source>
        <dbReference type="EMBL" id="ADC64218.1"/>
    </source>
</evidence>
<dbReference type="GO" id="GO:0005525">
    <property type="term" value="F:GTP binding"/>
    <property type="evidence" value="ECO:0007669"/>
    <property type="project" value="UniProtKB-UniRule"/>
</dbReference>
<evidence type="ECO:0000256" key="4">
    <source>
        <dbReference type="ARBA" id="ARBA00022801"/>
    </source>
</evidence>
<dbReference type="GO" id="GO:0005047">
    <property type="term" value="F:signal recognition particle binding"/>
    <property type="evidence" value="ECO:0007669"/>
    <property type="project" value="TreeGrafter"/>
</dbReference>
<comment type="subunit">
    <text evidence="8">Part of the signal recognition particle protein translocation system, which is composed of SRP and FtsY.</text>
</comment>
<dbReference type="GO" id="GO:0006614">
    <property type="term" value="P:SRP-dependent cotranslational protein targeting to membrane"/>
    <property type="evidence" value="ECO:0007669"/>
    <property type="project" value="InterPro"/>
</dbReference>
<proteinExistence type="inferred from homology"/>
<dbReference type="InterPro" id="IPR027417">
    <property type="entry name" value="P-loop_NTPase"/>
</dbReference>
<dbReference type="PANTHER" id="PTHR43134">
    <property type="entry name" value="SIGNAL RECOGNITION PARTICLE RECEPTOR SUBUNIT ALPHA"/>
    <property type="match status" value="1"/>
</dbReference>
<dbReference type="InterPro" id="IPR042101">
    <property type="entry name" value="SRP54_N_sf"/>
</dbReference>
<feature type="binding site" evidence="8">
    <location>
        <begin position="138"/>
        <end position="145"/>
    </location>
    <ligand>
        <name>GTP</name>
        <dbReference type="ChEBI" id="CHEBI:37565"/>
    </ligand>
</feature>
<dbReference type="SUPFAM" id="SSF47364">
    <property type="entry name" value="Domain of the SRP/SRP receptor G-proteins"/>
    <property type="match status" value="1"/>
</dbReference>
<keyword evidence="1 8" id="KW-1003">Cell membrane</keyword>
<reference evidence="11" key="1">
    <citation type="submission" date="2010-02" db="EMBL/GenBank/DDBJ databases">
        <title>Complete sequence of Ferroglobus placidus DSM 10642.</title>
        <authorList>
            <consortium name="US DOE Joint Genome Institute"/>
            <person name="Lucas S."/>
            <person name="Copeland A."/>
            <person name="Lapidus A."/>
            <person name="Cheng J.-F."/>
            <person name="Bruce D."/>
            <person name="Goodwin L."/>
            <person name="Pitluck S."/>
            <person name="Saunders E."/>
            <person name="Brettin T."/>
            <person name="Detter J.C."/>
            <person name="Han C."/>
            <person name="Tapia R."/>
            <person name="Larimer F."/>
            <person name="Land M."/>
            <person name="Hauser L."/>
            <person name="Kyrpides N."/>
            <person name="Ivanova N."/>
            <person name="Holmes D."/>
            <person name="Lovley D."/>
            <person name="Kyrpides N."/>
            <person name="Anderson I.J."/>
            <person name="Woyke T."/>
        </authorList>
    </citation>
    <scope>NUCLEOTIDE SEQUENCE [LARGE SCALE GENOMIC DNA]</scope>
    <source>
        <strain evidence="11">DSM 10642 / AEDII12DO</strain>
    </source>
</reference>
<dbReference type="RefSeq" id="WP_012964567.1">
    <property type="nucleotide sequence ID" value="NC_013849.1"/>
</dbReference>
<dbReference type="InterPro" id="IPR036225">
    <property type="entry name" value="SRP/SRP_N"/>
</dbReference>
<dbReference type="HAMAP" id="MF_00920">
    <property type="entry name" value="FtsY"/>
    <property type="match status" value="1"/>
</dbReference>
<keyword evidence="11" id="KW-1185">Reference proteome</keyword>
<feature type="binding site" evidence="8">
    <location>
        <begin position="278"/>
        <end position="281"/>
    </location>
    <ligand>
        <name>GTP</name>
        <dbReference type="ChEBI" id="CHEBI:37565"/>
    </ligand>
</feature>
<reference evidence="10 11" key="2">
    <citation type="journal article" date="2011" name="Stand. Genomic Sci.">
        <title>Complete genome sequence of Ferroglobus placidus AEDII12DO.</title>
        <authorList>
            <person name="Anderson I."/>
            <person name="Risso C."/>
            <person name="Holmes D."/>
            <person name="Lucas S."/>
            <person name="Copeland A."/>
            <person name="Lapidus A."/>
            <person name="Cheng J.F."/>
            <person name="Bruce D."/>
            <person name="Goodwin L."/>
            <person name="Pitluck S."/>
            <person name="Saunders E."/>
            <person name="Brettin T."/>
            <person name="Detter J.C."/>
            <person name="Han C."/>
            <person name="Tapia R."/>
            <person name="Larimer F."/>
            <person name="Land M."/>
            <person name="Hauser L."/>
            <person name="Woyke T."/>
            <person name="Lovley D."/>
            <person name="Kyrpides N."/>
            <person name="Ivanova N."/>
        </authorList>
    </citation>
    <scope>NUCLEOTIDE SEQUENCE [LARGE SCALE GENOMIC DNA]</scope>
    <source>
        <strain evidence="11">DSM 10642 / AEDII12DO</strain>
    </source>
</reference>
<comment type="similarity">
    <text evidence="8">Belongs to the GTP-binding SRP family. FtsY subfamily.</text>
</comment>
<evidence type="ECO:0000256" key="7">
    <source>
        <dbReference type="ARBA" id="ARBA00023170"/>
    </source>
</evidence>
<dbReference type="PROSITE" id="PS00300">
    <property type="entry name" value="SRP54"/>
    <property type="match status" value="1"/>
</dbReference>
<keyword evidence="2 8" id="KW-0963">Cytoplasm</keyword>
<dbReference type="AlphaFoldDB" id="D3S0Y2"/>
<dbReference type="GeneID" id="8777518"/>
<dbReference type="eggNOG" id="arCOG01227">
    <property type="taxonomic scope" value="Archaea"/>
</dbReference>
<dbReference type="PANTHER" id="PTHR43134:SF1">
    <property type="entry name" value="SIGNAL RECOGNITION PARTICLE RECEPTOR SUBUNIT ALPHA"/>
    <property type="match status" value="1"/>
</dbReference>
<accession>D3S0Y2</accession>
<organism evidence="10 11">
    <name type="scientific">Ferroglobus placidus (strain DSM 10642 / AEDII12DO)</name>
    <dbReference type="NCBI Taxonomy" id="589924"/>
    <lineage>
        <taxon>Archaea</taxon>
        <taxon>Methanobacteriati</taxon>
        <taxon>Methanobacteriota</taxon>
        <taxon>Archaeoglobi</taxon>
        <taxon>Archaeoglobales</taxon>
        <taxon>Archaeoglobaceae</taxon>
        <taxon>Ferroglobus</taxon>
    </lineage>
</organism>
<dbReference type="PaxDb" id="589924-Ferp_0026"/>
<dbReference type="STRING" id="589924.Ferp_0026"/>
<dbReference type="SMART" id="SM00382">
    <property type="entry name" value="AAA"/>
    <property type="match status" value="1"/>
</dbReference>
<dbReference type="EC" id="3.6.5.4" evidence="8"/>
<dbReference type="GO" id="GO:0003924">
    <property type="term" value="F:GTPase activity"/>
    <property type="evidence" value="ECO:0007669"/>
    <property type="project" value="UniProtKB-UniRule"/>
</dbReference>
<evidence type="ECO:0000256" key="8">
    <source>
        <dbReference type="HAMAP-Rule" id="MF_00920"/>
    </source>
</evidence>
<evidence type="ECO:0000313" key="11">
    <source>
        <dbReference type="Proteomes" id="UP000002613"/>
    </source>
</evidence>
<feature type="binding site" evidence="8">
    <location>
        <begin position="220"/>
        <end position="224"/>
    </location>
    <ligand>
        <name>GTP</name>
        <dbReference type="ChEBI" id="CHEBI:37565"/>
    </ligand>
</feature>
<dbReference type="Proteomes" id="UP000002613">
    <property type="component" value="Chromosome"/>
</dbReference>
<dbReference type="InterPro" id="IPR004390">
    <property type="entry name" value="SR_rcpt_FtsY"/>
</dbReference>
<dbReference type="InterPro" id="IPR013822">
    <property type="entry name" value="Signal_recog_particl_SRP54_hlx"/>
</dbReference>
<sequence>MFKALKEKLSSFRKKVDEEAGEEIAKKEKIGLKEKLATLILEREIIIDEGKLEKVLPELEMILLESDVAFEVVDEISKRLKERLVGRRKGIGESLSSLVLKELKEILREILSKNYFDFDEFVEKKLEEKKPLHIIFVGVNGTGKTTTIAKLAYRLLKSGKSVVLAAGDTFRAGAIEQLEEHGKKLGVRVIKHKPGADPAAVIYDAIKHAESKGIDVVLSDTAGRMHTKKNLIDQLEKIKRVTNPDLTIFVDESLAGNDAVERARMFNEAIGIDGSILTKIDADPKGGCAISISYVTEKPILFVGTGQNYEDLVKFDPDWLIKRIFE</sequence>
<dbReference type="Gene3D" id="3.40.50.300">
    <property type="entry name" value="P-loop containing nucleotide triphosphate hydrolases"/>
    <property type="match status" value="1"/>
</dbReference>
<keyword evidence="4 8" id="KW-0378">Hydrolase</keyword>
<evidence type="ECO:0000256" key="2">
    <source>
        <dbReference type="ARBA" id="ARBA00022490"/>
    </source>
</evidence>
<dbReference type="Pfam" id="PF02881">
    <property type="entry name" value="SRP54_N"/>
    <property type="match status" value="1"/>
</dbReference>
<dbReference type="InterPro" id="IPR003593">
    <property type="entry name" value="AAA+_ATPase"/>
</dbReference>
<dbReference type="Pfam" id="PF00448">
    <property type="entry name" value="SRP54"/>
    <property type="match status" value="1"/>
</dbReference>
<dbReference type="InterPro" id="IPR000897">
    <property type="entry name" value="SRP54_GTPase_dom"/>
</dbReference>
<evidence type="ECO:0000256" key="5">
    <source>
        <dbReference type="ARBA" id="ARBA00023134"/>
    </source>
</evidence>
<dbReference type="NCBIfam" id="TIGR00064">
    <property type="entry name" value="ftsY"/>
    <property type="match status" value="1"/>
</dbReference>
<dbReference type="OrthoDB" id="372188at2157"/>
<evidence type="ECO:0000259" key="9">
    <source>
        <dbReference type="PROSITE" id="PS00300"/>
    </source>
</evidence>
<evidence type="ECO:0000256" key="6">
    <source>
        <dbReference type="ARBA" id="ARBA00023136"/>
    </source>
</evidence>
<protein>
    <recommendedName>
        <fullName evidence="8">Signal recognition particle receptor FtsY</fullName>
        <shortName evidence="8">SRP receptor</shortName>
        <ecNumber evidence="8">3.6.5.4</ecNumber>
    </recommendedName>
</protein>
<dbReference type="SMART" id="SM00963">
    <property type="entry name" value="SRP54_N"/>
    <property type="match status" value="1"/>
</dbReference>
<dbReference type="Gene3D" id="1.20.120.140">
    <property type="entry name" value="Signal recognition particle SRP54, nucleotide-binding domain"/>
    <property type="match status" value="1"/>
</dbReference>
<gene>
    <name evidence="8" type="primary">ftsY</name>
    <name evidence="10" type="ordered locus">Ferp_0026</name>
</gene>
<dbReference type="GO" id="GO:0005737">
    <property type="term" value="C:cytoplasm"/>
    <property type="evidence" value="ECO:0007669"/>
    <property type="project" value="UniProtKB-SubCell"/>
</dbReference>
<dbReference type="HOGENOM" id="CLU_009301_3_1_2"/>
<dbReference type="CDD" id="cd17874">
    <property type="entry name" value="FtsY"/>
    <property type="match status" value="1"/>
</dbReference>
<keyword evidence="6 8" id="KW-0472">Membrane</keyword>
<keyword evidence="7 8" id="KW-0675">Receptor</keyword>
<feature type="domain" description="SRP54-type proteins GTP-binding" evidence="9">
    <location>
        <begin position="299"/>
        <end position="312"/>
    </location>
</feature>
<dbReference type="FunFam" id="3.40.50.300:FF:000053">
    <property type="entry name" value="Signal recognition particle receptor FtsY"/>
    <property type="match status" value="1"/>
</dbReference>
<comment type="subcellular location">
    <subcellularLocation>
        <location evidence="8">Cell membrane</location>
        <topology evidence="8">Peripheral membrane protein</topology>
        <orientation evidence="8">Cytoplasmic side</orientation>
    </subcellularLocation>
    <subcellularLocation>
        <location evidence="8">Cytoplasm</location>
    </subcellularLocation>
</comment>
<evidence type="ECO:0000256" key="3">
    <source>
        <dbReference type="ARBA" id="ARBA00022741"/>
    </source>
</evidence>
<dbReference type="SUPFAM" id="SSF52540">
    <property type="entry name" value="P-loop containing nucleoside triphosphate hydrolases"/>
    <property type="match status" value="1"/>
</dbReference>